<evidence type="ECO:0000313" key="2">
    <source>
        <dbReference type="EMBL" id="UNV88092.1"/>
    </source>
</evidence>
<evidence type="ECO:0000313" key="3">
    <source>
        <dbReference type="Proteomes" id="UP000031390"/>
    </source>
</evidence>
<protein>
    <submittedName>
        <fullName evidence="1">Phosphatidylethanolamine-binding protein</fullName>
    </submittedName>
    <submittedName>
        <fullName evidence="2">YbhB/YbcL family Raf kinase inhibitor-like protein</fullName>
    </submittedName>
</protein>
<dbReference type="RefSeq" id="WP_039407293.1">
    <property type="nucleotide sequence ID" value="NZ_CP094242.1"/>
</dbReference>
<dbReference type="EMBL" id="JUFZ01000045">
    <property type="protein sequence ID" value="KIC08118.1"/>
    <property type="molecule type" value="Genomic_DNA"/>
</dbReference>
<name>A0A0C1EHB3_9NEIS</name>
<proteinExistence type="predicted"/>
<dbReference type="SUPFAM" id="SSF49777">
    <property type="entry name" value="PEBP-like"/>
    <property type="match status" value="1"/>
</dbReference>
<dbReference type="InterPro" id="IPR005247">
    <property type="entry name" value="YbhB_YbcL/LppC-like"/>
</dbReference>
<dbReference type="Gene3D" id="3.90.280.10">
    <property type="entry name" value="PEBP-like"/>
    <property type="match status" value="1"/>
</dbReference>
<dbReference type="Proteomes" id="UP000829504">
    <property type="component" value="Chromosome"/>
</dbReference>
<dbReference type="InterPro" id="IPR008914">
    <property type="entry name" value="PEBP"/>
</dbReference>
<dbReference type="EMBL" id="CP094242">
    <property type="protein sequence ID" value="UNV88092.1"/>
    <property type="molecule type" value="Genomic_DNA"/>
</dbReference>
<evidence type="ECO:0000313" key="4">
    <source>
        <dbReference type="Proteomes" id="UP000829504"/>
    </source>
</evidence>
<dbReference type="PATRIC" id="fig|1056807.3.peg.1216"/>
<dbReference type="Proteomes" id="UP000031390">
    <property type="component" value="Unassembled WGS sequence"/>
</dbReference>
<dbReference type="CDD" id="cd00865">
    <property type="entry name" value="PEBP_bact_arch"/>
    <property type="match status" value="1"/>
</dbReference>
<dbReference type="GO" id="GO:0004860">
    <property type="term" value="F:protein kinase inhibitor activity"/>
    <property type="evidence" value="ECO:0007669"/>
    <property type="project" value="UniProtKB-KW"/>
</dbReference>
<accession>A0A0C1EHB3</accession>
<dbReference type="NCBIfam" id="TIGR00481">
    <property type="entry name" value="YbhB/YbcL family Raf kinase inhibitor-like protein"/>
    <property type="match status" value="1"/>
</dbReference>
<dbReference type="InterPro" id="IPR036610">
    <property type="entry name" value="PEBP-like_sf"/>
</dbReference>
<dbReference type="Pfam" id="PF01161">
    <property type="entry name" value="PBP"/>
    <property type="match status" value="1"/>
</dbReference>
<dbReference type="PANTHER" id="PTHR30289:SF1">
    <property type="entry name" value="PEBP (PHOSPHATIDYLETHANOLAMINE-BINDING PROTEIN) FAMILY PROTEIN"/>
    <property type="match status" value="1"/>
</dbReference>
<gene>
    <name evidence="1" type="ORF">MCC93_12630</name>
    <name evidence="2" type="ORF">MON37_03950</name>
</gene>
<dbReference type="AlphaFoldDB" id="A0A0C1EHB3"/>
<sequence length="165" mass="18227">MQVTTSAIVNGEFEDKYGKRGSQFSPNNMPTYSIPFEISGAPEGTKSFAVVLEDKDAITASGFVWTHWLIADLKRTSVAENESLTATDYTQGANSWASLLGKLDIKEATGYGGMYPPNCRHRYELIVYALDTVLNLPRGFRFNDLHFAMQGHILDSASVMGTYDV</sequence>
<organism evidence="1 3">
    <name type="scientific">Morococcus cerebrosus</name>
    <dbReference type="NCBI Taxonomy" id="1056807"/>
    <lineage>
        <taxon>Bacteria</taxon>
        <taxon>Pseudomonadati</taxon>
        <taxon>Pseudomonadota</taxon>
        <taxon>Betaproteobacteria</taxon>
        <taxon>Neisseriales</taxon>
        <taxon>Neisseriaceae</taxon>
        <taxon>Morococcus</taxon>
    </lineage>
</organism>
<reference evidence="2 4" key="2">
    <citation type="submission" date="2022-03" db="EMBL/GenBank/DDBJ databases">
        <title>Genome sequencing of Morococcus cerebrosus.</title>
        <authorList>
            <person name="Baek M.-G."/>
            <person name="Yi H."/>
        </authorList>
    </citation>
    <scope>NUCLEOTIDE SEQUENCE [LARGE SCALE GENOMIC DNA]</scope>
    <source>
        <strain evidence="2 4">CIP 81.93</strain>
    </source>
</reference>
<keyword evidence="4" id="KW-1185">Reference proteome</keyword>
<reference evidence="1 3" key="1">
    <citation type="submission" date="2014-12" db="EMBL/GenBank/DDBJ databases">
        <title>Genome sequence of Morococcus cerebrosus.</title>
        <authorList>
            <person name="Shin S.-K."/>
            <person name="Yi H."/>
        </authorList>
    </citation>
    <scope>NUCLEOTIDE SEQUENCE [LARGE SCALE GENOMIC DNA]</scope>
    <source>
        <strain evidence="1 3">CIP 81.93</strain>
    </source>
</reference>
<dbReference type="PANTHER" id="PTHR30289">
    <property type="entry name" value="UNCHARACTERIZED PROTEIN YBCL-RELATED"/>
    <property type="match status" value="1"/>
</dbReference>
<evidence type="ECO:0000313" key="1">
    <source>
        <dbReference type="EMBL" id="KIC08118.1"/>
    </source>
</evidence>
<keyword evidence="2" id="KW-0649">Protein kinase inhibitor</keyword>